<feature type="signal peptide" evidence="1">
    <location>
        <begin position="1"/>
        <end position="22"/>
    </location>
</feature>
<dbReference type="InterPro" id="IPR019606">
    <property type="entry name" value="GerMN"/>
</dbReference>
<protein>
    <submittedName>
        <fullName evidence="3">GerMN domain-containing protein</fullName>
    </submittedName>
</protein>
<dbReference type="RefSeq" id="WP_247955928.1">
    <property type="nucleotide sequence ID" value="NZ_CP078077.1"/>
</dbReference>
<evidence type="ECO:0000313" key="3">
    <source>
        <dbReference type="EMBL" id="UPL15242.1"/>
    </source>
</evidence>
<reference evidence="3 4" key="1">
    <citation type="submission" date="2021-06" db="EMBL/GenBank/DDBJ databases">
        <title>Genome-based taxonomic framework of Microbacterium strains isolated from marine environment, the description of four new species and reclassification of four preexisting species.</title>
        <authorList>
            <person name="Lee S.D."/>
            <person name="Kim S.-M."/>
            <person name="Byeon Y.-S."/>
            <person name="Yang H.L."/>
            <person name="Kim I.S."/>
        </authorList>
    </citation>
    <scope>NUCLEOTIDE SEQUENCE [LARGE SCALE GENOMIC DNA]</scope>
    <source>
        <strain evidence="3 4">SSW1-36</strain>
    </source>
</reference>
<dbReference type="Pfam" id="PF10646">
    <property type="entry name" value="Germane"/>
    <property type="match status" value="1"/>
</dbReference>
<dbReference type="EMBL" id="CP078077">
    <property type="protein sequence ID" value="UPL15242.1"/>
    <property type="molecule type" value="Genomic_DNA"/>
</dbReference>
<dbReference type="InterPro" id="IPR059026">
    <property type="entry name" value="LpqB_N"/>
</dbReference>
<name>A0ABY4IR26_9MICO</name>
<dbReference type="InterPro" id="IPR018910">
    <property type="entry name" value="LpqB_C"/>
</dbReference>
<dbReference type="Pfam" id="PF10647">
    <property type="entry name" value="Gmad1"/>
    <property type="match status" value="1"/>
</dbReference>
<evidence type="ECO:0000259" key="2">
    <source>
        <dbReference type="SMART" id="SM00909"/>
    </source>
</evidence>
<dbReference type="SMART" id="SM00909">
    <property type="entry name" value="Germane"/>
    <property type="match status" value="1"/>
</dbReference>
<dbReference type="PROSITE" id="PS51257">
    <property type="entry name" value="PROKAR_LIPOPROTEIN"/>
    <property type="match status" value="1"/>
</dbReference>
<accession>A0ABY4IR26</accession>
<evidence type="ECO:0000313" key="4">
    <source>
        <dbReference type="Proteomes" id="UP000831963"/>
    </source>
</evidence>
<dbReference type="Pfam" id="PF25976">
    <property type="entry name" value="LpqB_N"/>
    <property type="match status" value="1"/>
</dbReference>
<dbReference type="Proteomes" id="UP000831963">
    <property type="component" value="Chromosome"/>
</dbReference>
<keyword evidence="4" id="KW-1185">Reference proteome</keyword>
<organism evidence="3 4">
    <name type="scientific">Microbacterium galbinum</name>
    <dbReference type="NCBI Taxonomy" id="2851646"/>
    <lineage>
        <taxon>Bacteria</taxon>
        <taxon>Bacillati</taxon>
        <taxon>Actinomycetota</taxon>
        <taxon>Actinomycetes</taxon>
        <taxon>Micrococcales</taxon>
        <taxon>Microbacteriaceae</taxon>
        <taxon>Microbacterium</taxon>
    </lineage>
</organism>
<keyword evidence="1" id="KW-0732">Signal</keyword>
<proteinExistence type="predicted"/>
<sequence length="569" mass="59660">MRNLLRGIALAAASLVLLTACTGLPTSGDVNVGLELGESPDDADFLPLASGPAPGAGPREIVEGFMEAAITPAENWEIARRFLTPDMQRSWRPSTGVAVDASATDRAVSSSVLDEDVDDADAADVQVQLDQVASVDSSGEYSSAAGPANLAFALERTDAGEWRISQAPDGIVIDEERFSTVFEGYPLQYFDRTWSRLVPDVRWFPRRTSIATTVVQALISGSPSSWLEPAVQTAFPADVQLAQDAVPINANQVAEVALTRPAAALETQTLARMRTQLQETLRASGVHVSQVRFTVDGRTLDAGVVNVVVPPQESGPLVLTDGAFGTIVGDEVSPIDGLSDEILSISEPIAAIDVAADDGMAAVQLVDGRAYLVGDGRLDEPDVRGGLIAPSLDPYDYTWTVPTASPTEVLVWGSDRMSHPVANAWPDASAVLQMRVSADGSRIAAVIEVGSQRWVVVAAVVRDESGVPTELGPMKQQTRVDGDVQGLVWVGDYRLAVLADSPSPDLLTQVVGGTATVESAPTGATALSGARTVSGVRVLSTDGALLAHAGSAWREVATGVRVLATRAGQ</sequence>
<evidence type="ECO:0000256" key="1">
    <source>
        <dbReference type="SAM" id="SignalP"/>
    </source>
</evidence>
<feature type="domain" description="GerMN" evidence="2">
    <location>
        <begin position="211"/>
        <end position="304"/>
    </location>
</feature>
<feature type="chain" id="PRO_5046250048" evidence="1">
    <location>
        <begin position="23"/>
        <end position="569"/>
    </location>
</feature>
<gene>
    <name evidence="3" type="ORF">KV396_12480</name>
</gene>